<dbReference type="Pfam" id="PF01472">
    <property type="entry name" value="PUA"/>
    <property type="match status" value="1"/>
</dbReference>
<dbReference type="PRINTS" id="PR00474">
    <property type="entry name" value="GLU5KINASE"/>
</dbReference>
<dbReference type="UniPathway" id="UPA00098">
    <property type="reaction ID" value="UER00359"/>
</dbReference>
<dbReference type="OrthoDB" id="9804434at2"/>
<comment type="subcellular location">
    <subcellularLocation>
        <location evidence="8">Cytoplasm</location>
    </subcellularLocation>
</comment>
<dbReference type="Gene3D" id="3.40.1160.10">
    <property type="entry name" value="Acetylglutamate kinase-like"/>
    <property type="match status" value="1"/>
</dbReference>
<evidence type="ECO:0000313" key="11">
    <source>
        <dbReference type="Proteomes" id="UP000007161"/>
    </source>
</evidence>
<accession>H2J6R9</accession>
<dbReference type="CDD" id="cd21157">
    <property type="entry name" value="PUA_G5K"/>
    <property type="match status" value="1"/>
</dbReference>
<evidence type="ECO:0000256" key="8">
    <source>
        <dbReference type="HAMAP-Rule" id="MF_00456"/>
    </source>
</evidence>
<evidence type="ECO:0000256" key="4">
    <source>
        <dbReference type="ARBA" id="ARBA00022679"/>
    </source>
</evidence>
<dbReference type="HAMAP" id="MF_00456">
    <property type="entry name" value="ProB"/>
    <property type="match status" value="1"/>
</dbReference>
<dbReference type="InterPro" id="IPR019797">
    <property type="entry name" value="Glutamate_5-kinase_CS"/>
</dbReference>
<evidence type="ECO:0000256" key="3">
    <source>
        <dbReference type="ARBA" id="ARBA00022650"/>
    </source>
</evidence>
<dbReference type="KEGG" id="mpz:Marpi_1972"/>
<dbReference type="PANTHER" id="PTHR43654">
    <property type="entry name" value="GLUTAMATE 5-KINASE"/>
    <property type="match status" value="1"/>
</dbReference>
<dbReference type="GO" id="GO:0003723">
    <property type="term" value="F:RNA binding"/>
    <property type="evidence" value="ECO:0007669"/>
    <property type="project" value="InterPro"/>
</dbReference>
<dbReference type="InterPro" id="IPR041739">
    <property type="entry name" value="G5K_ProB"/>
</dbReference>
<dbReference type="Pfam" id="PF00696">
    <property type="entry name" value="AA_kinase"/>
    <property type="match status" value="1"/>
</dbReference>
<keyword evidence="3 8" id="KW-0641">Proline biosynthesis</keyword>
<dbReference type="InterPro" id="IPR011529">
    <property type="entry name" value="Glu_5kinase"/>
</dbReference>
<protein>
    <recommendedName>
        <fullName evidence="8">Glutamate 5-kinase</fullName>
        <ecNumber evidence="8">2.7.2.11</ecNumber>
    </recommendedName>
    <alternativeName>
        <fullName evidence="8">Gamma-glutamyl kinase</fullName>
        <shortName evidence="8">GK</shortName>
    </alternativeName>
</protein>
<evidence type="ECO:0000256" key="5">
    <source>
        <dbReference type="ARBA" id="ARBA00022741"/>
    </source>
</evidence>
<dbReference type="GO" id="GO:0005524">
    <property type="term" value="F:ATP binding"/>
    <property type="evidence" value="ECO:0007669"/>
    <property type="project" value="UniProtKB-KW"/>
</dbReference>
<comment type="caution">
    <text evidence="8">Lacks conserved residue(s) required for the propagation of feature annotation.</text>
</comment>
<dbReference type="AlphaFoldDB" id="H2J6R9"/>
<dbReference type="InterPro" id="IPR005715">
    <property type="entry name" value="Glu_5kinase/COase_Synthase"/>
</dbReference>
<comment type="pathway">
    <text evidence="8">Amino-acid biosynthesis; L-proline biosynthesis; L-glutamate 5-semialdehyde from L-glutamate: step 1/2.</text>
</comment>
<dbReference type="PROSITE" id="PS00902">
    <property type="entry name" value="GLUTAMATE_5_KINASE"/>
    <property type="match status" value="1"/>
</dbReference>
<dbReference type="InterPro" id="IPR001057">
    <property type="entry name" value="Glu/AcGlu_kinase"/>
</dbReference>
<keyword evidence="4 8" id="KW-0808">Transferase</keyword>
<dbReference type="SUPFAM" id="SSF53633">
    <property type="entry name" value="Carbamate kinase-like"/>
    <property type="match status" value="1"/>
</dbReference>
<dbReference type="PANTHER" id="PTHR43654:SF1">
    <property type="entry name" value="ISOPENTENYL PHOSPHATE KINASE"/>
    <property type="match status" value="1"/>
</dbReference>
<organism evidence="10 11">
    <name type="scientific">Marinitoga piezophila (strain DSM 14283 / JCM 11233 / KA3)</name>
    <dbReference type="NCBI Taxonomy" id="443254"/>
    <lineage>
        <taxon>Bacteria</taxon>
        <taxon>Thermotogati</taxon>
        <taxon>Thermotogota</taxon>
        <taxon>Thermotogae</taxon>
        <taxon>Petrotogales</taxon>
        <taxon>Petrotogaceae</taxon>
        <taxon>Marinitoga</taxon>
    </lineage>
</organism>
<dbReference type="SMART" id="SM00359">
    <property type="entry name" value="PUA"/>
    <property type="match status" value="1"/>
</dbReference>
<keyword evidence="11" id="KW-1185">Reference proteome</keyword>
<reference evidence="10 11" key="1">
    <citation type="journal article" date="2012" name="J. Bacteriol.">
        <title>Complete Genome Sequence of the Thermophilic, Piezophilic, Heterotrophic Bacterium Marinitoga piezophila KA3.</title>
        <authorList>
            <person name="Lucas S."/>
            <person name="Han J."/>
            <person name="Lapidus A."/>
            <person name="Cheng J.F."/>
            <person name="Goodwin L.A."/>
            <person name="Pitluck S."/>
            <person name="Peters L."/>
            <person name="Mikhailova N."/>
            <person name="Teshima H."/>
            <person name="Detter J.C."/>
            <person name="Han C."/>
            <person name="Tapia R."/>
            <person name="Land M."/>
            <person name="Hauser L."/>
            <person name="Kyrpides N.C."/>
            <person name="Ivanova N."/>
            <person name="Pagani I."/>
            <person name="Vannier P."/>
            <person name="Oger P."/>
            <person name="Bartlett D.H."/>
            <person name="Noll K.M."/>
            <person name="Woyke T."/>
            <person name="Jebbar M."/>
        </authorList>
    </citation>
    <scope>NUCLEOTIDE SEQUENCE [LARGE SCALE GENOMIC DNA]</scope>
    <source>
        <strain evidence="11">DSM 14283 / JCM 11233 / KA3</strain>
    </source>
</reference>
<dbReference type="InterPro" id="IPR015947">
    <property type="entry name" value="PUA-like_sf"/>
</dbReference>
<sequence>MEKIVIKVGSNLLIKNNDINKKYIIKLSYIISELIEEGKKVVLVSSGANAAGLQYLKLHPLKSLAQKQALCAVGQVQLMKIYENAFDFHNKKIAQILLTADDFYNRKRFINLKNTLIGLNQFGIIPIINENDTISTDEIKFGDNDRLSSQFAIGWGADGLMLLTSVDGVLDENGDVIKVYDKNIQIKEFKKTSLGTGGISTKIDAGLSAAASGIKTCICNGNKLENIKEFVSGKNVGTVFMPDKKLKGKKAWIAFLSKSRGKVFINKGARDALMNKKSLLPVGIEKIEGNFEKGEPVNIYFNNKLIGKGIPNYSAEDAVVICGKKSGDIAKIGNFDYDEFIHVDNMVIF</sequence>
<dbReference type="FunFam" id="3.40.1160.10:FF:000006">
    <property type="entry name" value="Glutamate 5-kinase"/>
    <property type="match status" value="1"/>
</dbReference>
<dbReference type="EC" id="2.7.2.11" evidence="8"/>
<feature type="binding site" evidence="8">
    <location>
        <position position="132"/>
    </location>
    <ligand>
        <name>substrate</name>
    </ligand>
</feature>
<dbReference type="SUPFAM" id="SSF88697">
    <property type="entry name" value="PUA domain-like"/>
    <property type="match status" value="1"/>
</dbReference>
<dbReference type="NCBIfam" id="TIGR01027">
    <property type="entry name" value="proB"/>
    <property type="match status" value="1"/>
</dbReference>
<dbReference type="GO" id="GO:0055129">
    <property type="term" value="P:L-proline biosynthetic process"/>
    <property type="evidence" value="ECO:0007669"/>
    <property type="project" value="UniProtKB-UniRule"/>
</dbReference>
<dbReference type="Proteomes" id="UP000007161">
    <property type="component" value="Chromosome"/>
</dbReference>
<keyword evidence="6 8" id="KW-0418">Kinase</keyword>
<comment type="similarity">
    <text evidence="8">Belongs to the glutamate 5-kinase family.</text>
</comment>
<dbReference type="EMBL" id="CP003257">
    <property type="protein sequence ID" value="AEX86350.1"/>
    <property type="molecule type" value="Genomic_DNA"/>
</dbReference>
<proteinExistence type="inferred from homology"/>
<keyword evidence="1 8" id="KW-0963">Cytoplasm</keyword>
<keyword evidence="2 8" id="KW-0028">Amino-acid biosynthesis</keyword>
<dbReference type="InterPro" id="IPR001048">
    <property type="entry name" value="Asp/Glu/Uridylate_kinase"/>
</dbReference>
<evidence type="ECO:0000256" key="7">
    <source>
        <dbReference type="ARBA" id="ARBA00022840"/>
    </source>
</evidence>
<keyword evidence="7 8" id="KW-0067">ATP-binding</keyword>
<evidence type="ECO:0000259" key="9">
    <source>
        <dbReference type="SMART" id="SM00359"/>
    </source>
</evidence>
<evidence type="ECO:0000256" key="2">
    <source>
        <dbReference type="ARBA" id="ARBA00022605"/>
    </source>
</evidence>
<feature type="binding site" evidence="8">
    <location>
        <position position="144"/>
    </location>
    <ligand>
        <name>substrate</name>
    </ligand>
</feature>
<keyword evidence="5 8" id="KW-0547">Nucleotide-binding</keyword>
<feature type="binding site" evidence="8">
    <location>
        <begin position="196"/>
        <end position="202"/>
    </location>
    <ligand>
        <name>ATP</name>
        <dbReference type="ChEBI" id="CHEBI:30616"/>
    </ligand>
</feature>
<dbReference type="GO" id="GO:0005829">
    <property type="term" value="C:cytosol"/>
    <property type="evidence" value="ECO:0007669"/>
    <property type="project" value="TreeGrafter"/>
</dbReference>
<comment type="function">
    <text evidence="8">Catalyzes the transfer of a phosphate group to glutamate to form L-glutamate 5-phosphate.</text>
</comment>
<dbReference type="Gene3D" id="2.30.130.10">
    <property type="entry name" value="PUA domain"/>
    <property type="match status" value="1"/>
</dbReference>
<feature type="domain" description="PUA" evidence="9">
    <location>
        <begin position="261"/>
        <end position="339"/>
    </location>
</feature>
<dbReference type="eggNOG" id="COG0263">
    <property type="taxonomic scope" value="Bacteria"/>
</dbReference>
<name>H2J6R9_MARPK</name>
<dbReference type="GO" id="GO:0004349">
    <property type="term" value="F:glutamate 5-kinase activity"/>
    <property type="evidence" value="ECO:0007669"/>
    <property type="project" value="UniProtKB-UniRule"/>
</dbReference>
<feature type="binding site" evidence="8">
    <location>
        <position position="46"/>
    </location>
    <ligand>
        <name>substrate</name>
    </ligand>
</feature>
<dbReference type="RefSeq" id="WP_014297420.1">
    <property type="nucleotide sequence ID" value="NC_016751.1"/>
</dbReference>
<dbReference type="PROSITE" id="PS50890">
    <property type="entry name" value="PUA"/>
    <property type="match status" value="1"/>
</dbReference>
<dbReference type="STRING" id="443254.Marpi_1972"/>
<reference evidence="11" key="2">
    <citation type="submission" date="2012-01" db="EMBL/GenBank/DDBJ databases">
        <title>Complete sequence of chromosome of Marinitoga piezophila KA3.</title>
        <authorList>
            <person name="Lucas S."/>
            <person name="Han J."/>
            <person name="Lapidus A."/>
            <person name="Cheng J.-F."/>
            <person name="Goodwin L."/>
            <person name="Pitluck S."/>
            <person name="Peters L."/>
            <person name="Mikhailova N."/>
            <person name="Teshima H."/>
            <person name="Detter J.C."/>
            <person name="Han C."/>
            <person name="Tapia R."/>
            <person name="Land M."/>
            <person name="Hauser L."/>
            <person name="Kyrpides N."/>
            <person name="Ivanova N."/>
            <person name="Pagani I."/>
            <person name="Jebbar M."/>
            <person name="Vannier P."/>
            <person name="Oger P."/>
            <person name="Cario A."/>
            <person name="Bartlett D."/>
            <person name="Noll K.M."/>
            <person name="Woyke T."/>
        </authorList>
    </citation>
    <scope>NUCLEOTIDE SEQUENCE [LARGE SCALE GENOMIC DNA]</scope>
    <source>
        <strain evidence="11">DSM 14283 / JCM 11233 / KA3</strain>
    </source>
</reference>
<evidence type="ECO:0000313" key="10">
    <source>
        <dbReference type="EMBL" id="AEX86350.1"/>
    </source>
</evidence>
<dbReference type="CDD" id="cd04242">
    <property type="entry name" value="AAK_G5K_ProB"/>
    <property type="match status" value="1"/>
</dbReference>
<dbReference type="InterPro" id="IPR002478">
    <property type="entry name" value="PUA"/>
</dbReference>
<evidence type="ECO:0000256" key="1">
    <source>
        <dbReference type="ARBA" id="ARBA00022490"/>
    </source>
</evidence>
<dbReference type="InterPro" id="IPR036974">
    <property type="entry name" value="PUA_sf"/>
</dbReference>
<dbReference type="PIRSF" id="PIRSF000729">
    <property type="entry name" value="GK"/>
    <property type="match status" value="1"/>
</dbReference>
<dbReference type="InterPro" id="IPR036393">
    <property type="entry name" value="AceGlu_kinase-like_sf"/>
</dbReference>
<gene>
    <name evidence="8" type="primary">proB</name>
    <name evidence="10" type="ordered locus">Marpi_1972</name>
</gene>
<feature type="binding site" evidence="8">
    <location>
        <position position="7"/>
    </location>
    <ligand>
        <name>ATP</name>
        <dbReference type="ChEBI" id="CHEBI:30616"/>
    </ligand>
</feature>
<evidence type="ECO:0000256" key="6">
    <source>
        <dbReference type="ARBA" id="ARBA00022777"/>
    </source>
</evidence>
<comment type="catalytic activity">
    <reaction evidence="8">
        <text>L-glutamate + ATP = L-glutamyl 5-phosphate + ADP</text>
        <dbReference type="Rhea" id="RHEA:14877"/>
        <dbReference type="ChEBI" id="CHEBI:29985"/>
        <dbReference type="ChEBI" id="CHEBI:30616"/>
        <dbReference type="ChEBI" id="CHEBI:58274"/>
        <dbReference type="ChEBI" id="CHEBI:456216"/>
        <dbReference type="EC" id="2.7.2.11"/>
    </reaction>
</comment>
<dbReference type="HOGENOM" id="CLU_025400_2_0_0"/>